<evidence type="ECO:0000259" key="1">
    <source>
        <dbReference type="Pfam" id="PF00149"/>
    </source>
</evidence>
<dbReference type="AlphaFoldDB" id="A0AAD9S3V5"/>
<dbReference type="Gene3D" id="3.60.21.10">
    <property type="match status" value="1"/>
</dbReference>
<evidence type="ECO:0000313" key="3">
    <source>
        <dbReference type="Proteomes" id="UP001265746"/>
    </source>
</evidence>
<gene>
    <name evidence="2" type="ORF">N8I77_012581</name>
</gene>
<organism evidence="2 3">
    <name type="scientific">Phomopsis amygdali</name>
    <name type="common">Fusicoccum amygdali</name>
    <dbReference type="NCBI Taxonomy" id="1214568"/>
    <lineage>
        <taxon>Eukaryota</taxon>
        <taxon>Fungi</taxon>
        <taxon>Dikarya</taxon>
        <taxon>Ascomycota</taxon>
        <taxon>Pezizomycotina</taxon>
        <taxon>Sordariomycetes</taxon>
        <taxon>Sordariomycetidae</taxon>
        <taxon>Diaporthales</taxon>
        <taxon>Diaporthaceae</taxon>
        <taxon>Diaporthe</taxon>
    </lineage>
</organism>
<name>A0AAD9S3V5_PHOAM</name>
<dbReference type="Pfam" id="PF00149">
    <property type="entry name" value="Metallophos"/>
    <property type="match status" value="1"/>
</dbReference>
<accession>A0AAD9S3V5</accession>
<dbReference type="GO" id="GO:0016787">
    <property type="term" value="F:hydrolase activity"/>
    <property type="evidence" value="ECO:0007669"/>
    <property type="project" value="InterPro"/>
</dbReference>
<reference evidence="2" key="1">
    <citation type="submission" date="2023-06" db="EMBL/GenBank/DDBJ databases">
        <authorList>
            <person name="Noh H."/>
        </authorList>
    </citation>
    <scope>NUCLEOTIDE SEQUENCE</scope>
    <source>
        <strain evidence="2">DUCC20226</strain>
    </source>
</reference>
<evidence type="ECO:0000313" key="2">
    <source>
        <dbReference type="EMBL" id="KAK2597820.1"/>
    </source>
</evidence>
<keyword evidence="3" id="KW-1185">Reference proteome</keyword>
<proteinExistence type="predicted"/>
<comment type="caution">
    <text evidence="2">The sequence shown here is derived from an EMBL/GenBank/DDBJ whole genome shotgun (WGS) entry which is preliminary data.</text>
</comment>
<sequence length="290" mass="32532">MNIQILSDLHLETPKAYDFYETIPTAPHLALLGDIGCVCDPGYLTFLTAQLKQFKIVFHVLGNHEPYCSSWNSVIAKLRMFEKENRQQRAADPSLGEYILLNQNEYHLPEYNITILGCTLFSHIPKTSLADVSFGLNDFFRIDSWTVEGHISAHARDLAWLNARISALSQEQPNHKLIIFTHHSPTIDPRTINPRTAGNKISSGFATDLRNETCWVGENVAFWAFGHTHFNFPSWRDEQGGTFVYSNQRGYYFSQAAGFTERGVVKIGRDGGVVVDAGTDAPVPSPEPDS</sequence>
<dbReference type="Proteomes" id="UP001265746">
    <property type="component" value="Unassembled WGS sequence"/>
</dbReference>
<dbReference type="EMBL" id="JAUJFL010000009">
    <property type="protein sequence ID" value="KAK2597820.1"/>
    <property type="molecule type" value="Genomic_DNA"/>
</dbReference>
<dbReference type="PANTHER" id="PTHR37844">
    <property type="entry name" value="SER/THR PROTEIN PHOSPHATASE SUPERFAMILY (AFU_ORTHOLOGUE AFUA_1G14840)"/>
    <property type="match status" value="1"/>
</dbReference>
<dbReference type="SUPFAM" id="SSF56300">
    <property type="entry name" value="Metallo-dependent phosphatases"/>
    <property type="match status" value="1"/>
</dbReference>
<dbReference type="PANTHER" id="PTHR37844:SF2">
    <property type="entry name" value="SER_THR PROTEIN PHOSPHATASE SUPERFAMILY (AFU_ORTHOLOGUE AFUA_1G14840)"/>
    <property type="match status" value="1"/>
</dbReference>
<dbReference type="InterPro" id="IPR004843">
    <property type="entry name" value="Calcineurin-like_PHP"/>
</dbReference>
<dbReference type="InterPro" id="IPR029052">
    <property type="entry name" value="Metallo-depent_PP-like"/>
</dbReference>
<feature type="domain" description="Calcineurin-like phosphoesterase" evidence="1">
    <location>
        <begin position="1"/>
        <end position="229"/>
    </location>
</feature>
<protein>
    <recommendedName>
        <fullName evidence="1">Calcineurin-like phosphoesterase domain-containing protein</fullName>
    </recommendedName>
</protein>